<gene>
    <name evidence="1" type="ORF">HMPREF9436_00081</name>
</gene>
<dbReference type="AlphaFoldDB" id="E2ZEK6"/>
<accession>E2ZEK6</accession>
<reference evidence="1 2" key="1">
    <citation type="submission" date="2010-08" db="EMBL/GenBank/DDBJ databases">
        <authorList>
            <person name="Weinstock G."/>
            <person name="Sodergren E."/>
            <person name="Clifton S."/>
            <person name="Fulton L."/>
            <person name="Fulton B."/>
            <person name="Courtney L."/>
            <person name="Fronick C."/>
            <person name="Harrison M."/>
            <person name="Strong C."/>
            <person name="Farmer C."/>
            <person name="Delahaunty K."/>
            <person name="Markovic C."/>
            <person name="Hall O."/>
            <person name="Minx P."/>
            <person name="Tomlinson C."/>
            <person name="Mitreva M."/>
            <person name="Hou S."/>
            <person name="Chen J."/>
            <person name="Wollam A."/>
            <person name="Pepin K.H."/>
            <person name="Johnson M."/>
            <person name="Bhonagiri V."/>
            <person name="Zhang X."/>
            <person name="Suruliraj S."/>
            <person name="Warren W."/>
            <person name="Chinwalla A."/>
            <person name="Mardis E.R."/>
            <person name="Wilson R.K."/>
        </authorList>
    </citation>
    <scope>NUCLEOTIDE SEQUENCE [LARGE SCALE GENOMIC DNA]</scope>
    <source>
        <strain evidence="1 2">KLE1255</strain>
    </source>
</reference>
<evidence type="ECO:0000313" key="1">
    <source>
        <dbReference type="EMBL" id="EFQ08391.1"/>
    </source>
</evidence>
<sequence length="242" mass="26990">MISVQAERTFERLRYSLGGDRPSQTAHLTMSPALIQRRRLEFQYRKDGIPTATPQAPKHLLPSVPSILCMQHRNPILGYSKAPWGLSVLSRVTGIFTGTTISPGGLLRQCPNHYAFHAGQNLPDKEFRYLRTVIVTAAVHWGFDSMLAHLLLTFQHRAGVSSYTSSFDLAQTCVFGKQLLGPILCGCIAAAPLLPKLRGQFAEFLNNPSPVGLRIFFLPTCVGLRYGHRRNTHSFSRHLPSR</sequence>
<feature type="non-terminal residue" evidence="1">
    <location>
        <position position="242"/>
    </location>
</feature>
<dbReference type="HOGENOM" id="CLU_1041083_0_0_9"/>
<organism evidence="1 2">
    <name type="scientific">Faecalibacterium cf. prausnitzii KLE1255</name>
    <dbReference type="NCBI Taxonomy" id="748224"/>
    <lineage>
        <taxon>Bacteria</taxon>
        <taxon>Bacillati</taxon>
        <taxon>Bacillota</taxon>
        <taxon>Clostridia</taxon>
        <taxon>Eubacteriales</taxon>
        <taxon>Oscillospiraceae</taxon>
        <taxon>Faecalibacterium</taxon>
    </lineage>
</organism>
<protein>
    <submittedName>
        <fullName evidence="1">Uncharacterized protein</fullName>
    </submittedName>
</protein>
<dbReference type="eggNOG" id="ENOG50323DM">
    <property type="taxonomic scope" value="Bacteria"/>
</dbReference>
<dbReference type="AntiFam" id="ANF00025">
    <property type="entry name" value="Antisense to 23S rRNA"/>
</dbReference>
<proteinExistence type="predicted"/>
<dbReference type="EMBL" id="AECU01000012">
    <property type="protein sequence ID" value="EFQ08391.1"/>
    <property type="molecule type" value="Genomic_DNA"/>
</dbReference>
<evidence type="ECO:0000313" key="2">
    <source>
        <dbReference type="Proteomes" id="UP000006028"/>
    </source>
</evidence>
<name>E2ZEK6_9FIRM</name>
<dbReference type="Proteomes" id="UP000006028">
    <property type="component" value="Unassembled WGS sequence"/>
</dbReference>
<comment type="caution">
    <text evidence="1">The sequence shown here is derived from an EMBL/GenBank/DDBJ whole genome shotgun (WGS) entry which is preliminary data.</text>
</comment>